<dbReference type="InterPro" id="IPR023393">
    <property type="entry name" value="START-like_dom_sf"/>
</dbReference>
<evidence type="ECO:0008006" key="3">
    <source>
        <dbReference type="Google" id="ProtNLM"/>
    </source>
</evidence>
<keyword evidence="2" id="KW-1185">Reference proteome</keyword>
<name>A0A317ZUZ3_9MICO</name>
<protein>
    <recommendedName>
        <fullName evidence="3">SRPBCC family protein</fullName>
    </recommendedName>
</protein>
<dbReference type="RefSeq" id="WP_110127649.1">
    <property type="nucleotide sequence ID" value="NZ_QHLY01000012.1"/>
</dbReference>
<accession>A0A317ZUZ3</accession>
<reference evidence="1 2" key="1">
    <citation type="submission" date="2018-05" db="EMBL/GenBank/DDBJ databases">
        <title>Genetic diversity of glacier-inhabiting Cryobacterium bacteria in China and description of Cryobacterium mengkeensis sp. nov. and Arthrobacter glacialis sp. nov.</title>
        <authorList>
            <person name="Liu Q."/>
            <person name="Xin Y.-H."/>
        </authorList>
    </citation>
    <scope>NUCLEOTIDE SEQUENCE [LARGE SCALE GENOMIC DNA]</scope>
    <source>
        <strain evidence="1 2">SK-1</strain>
    </source>
</reference>
<comment type="caution">
    <text evidence="1">The sequence shown here is derived from an EMBL/GenBank/DDBJ whole genome shotgun (WGS) entry which is preliminary data.</text>
</comment>
<proteinExistence type="predicted"/>
<gene>
    <name evidence="1" type="ORF">CTB96_15055</name>
</gene>
<dbReference type="OrthoDB" id="5244508at2"/>
<sequence length="135" mass="14563">MTTYTATTSLPQSLDDSFAFMADPRNLPYYFPRITSAELVGPELVRTTAVIDTDGADDDNSEPVTADAWFRSDSATHEISWGSPDNDQYHGRLTAEAGDNSTRLNLSITCPASYPGIQDSLDQALISIAAKLAEG</sequence>
<dbReference type="Proteomes" id="UP000246722">
    <property type="component" value="Unassembled WGS sequence"/>
</dbReference>
<dbReference type="CDD" id="cd07812">
    <property type="entry name" value="SRPBCC"/>
    <property type="match status" value="1"/>
</dbReference>
<evidence type="ECO:0000313" key="2">
    <source>
        <dbReference type="Proteomes" id="UP000246722"/>
    </source>
</evidence>
<dbReference type="EMBL" id="QHLY01000012">
    <property type="protein sequence ID" value="PXA67977.1"/>
    <property type="molecule type" value="Genomic_DNA"/>
</dbReference>
<dbReference type="AlphaFoldDB" id="A0A317ZUZ3"/>
<evidence type="ECO:0000313" key="1">
    <source>
        <dbReference type="EMBL" id="PXA67977.1"/>
    </source>
</evidence>
<organism evidence="1 2">
    <name type="scientific">Cryobacterium arcticum</name>
    <dbReference type="NCBI Taxonomy" id="670052"/>
    <lineage>
        <taxon>Bacteria</taxon>
        <taxon>Bacillati</taxon>
        <taxon>Actinomycetota</taxon>
        <taxon>Actinomycetes</taxon>
        <taxon>Micrococcales</taxon>
        <taxon>Microbacteriaceae</taxon>
        <taxon>Cryobacterium</taxon>
    </lineage>
</organism>
<dbReference type="SUPFAM" id="SSF55961">
    <property type="entry name" value="Bet v1-like"/>
    <property type="match status" value="1"/>
</dbReference>
<dbReference type="Gene3D" id="3.30.530.20">
    <property type="match status" value="1"/>
</dbReference>